<gene>
    <name evidence="2" type="ORF">PODLI_1B021911</name>
</gene>
<evidence type="ECO:0000313" key="2">
    <source>
        <dbReference type="EMBL" id="CAI5781742.1"/>
    </source>
</evidence>
<dbReference type="EMBL" id="OX395133">
    <property type="protein sequence ID" value="CAI5781742.1"/>
    <property type="molecule type" value="Genomic_DNA"/>
</dbReference>
<sequence>MTPPKSDPKEGMWKVLDEENSRPPKCMHENLKLWVQWHCEVILLEGNTVQGQSKASFIKRGGWGRGHRYSTPFISGGQGAAKPSLCAKADMR</sequence>
<name>A0AA35KP47_9SAUR</name>
<keyword evidence="3" id="KW-1185">Reference proteome</keyword>
<evidence type="ECO:0000256" key="1">
    <source>
        <dbReference type="SAM" id="MobiDB-lite"/>
    </source>
</evidence>
<proteinExistence type="predicted"/>
<organism evidence="2 3">
    <name type="scientific">Podarcis lilfordi</name>
    <name type="common">Lilford's wall lizard</name>
    <dbReference type="NCBI Taxonomy" id="74358"/>
    <lineage>
        <taxon>Eukaryota</taxon>
        <taxon>Metazoa</taxon>
        <taxon>Chordata</taxon>
        <taxon>Craniata</taxon>
        <taxon>Vertebrata</taxon>
        <taxon>Euteleostomi</taxon>
        <taxon>Lepidosauria</taxon>
        <taxon>Squamata</taxon>
        <taxon>Bifurcata</taxon>
        <taxon>Unidentata</taxon>
        <taxon>Episquamata</taxon>
        <taxon>Laterata</taxon>
        <taxon>Lacertibaenia</taxon>
        <taxon>Lacertidae</taxon>
        <taxon>Podarcis</taxon>
    </lineage>
</organism>
<evidence type="ECO:0000313" key="3">
    <source>
        <dbReference type="Proteomes" id="UP001178461"/>
    </source>
</evidence>
<accession>A0AA35KP47</accession>
<reference evidence="2" key="1">
    <citation type="submission" date="2022-12" db="EMBL/GenBank/DDBJ databases">
        <authorList>
            <person name="Alioto T."/>
            <person name="Alioto T."/>
            <person name="Gomez Garrido J."/>
        </authorList>
    </citation>
    <scope>NUCLEOTIDE SEQUENCE</scope>
</reference>
<dbReference type="Proteomes" id="UP001178461">
    <property type="component" value="Chromosome 8"/>
</dbReference>
<dbReference type="AlphaFoldDB" id="A0AA35KP47"/>
<protein>
    <submittedName>
        <fullName evidence="2">Uncharacterized protein</fullName>
    </submittedName>
</protein>
<feature type="region of interest" description="Disordered" evidence="1">
    <location>
        <begin position="72"/>
        <end position="92"/>
    </location>
</feature>